<organism evidence="1 2">
    <name type="scientific">Dioscorea alata</name>
    <name type="common">Purple yam</name>
    <dbReference type="NCBI Taxonomy" id="55571"/>
    <lineage>
        <taxon>Eukaryota</taxon>
        <taxon>Viridiplantae</taxon>
        <taxon>Streptophyta</taxon>
        <taxon>Embryophyta</taxon>
        <taxon>Tracheophyta</taxon>
        <taxon>Spermatophyta</taxon>
        <taxon>Magnoliopsida</taxon>
        <taxon>Liliopsida</taxon>
        <taxon>Dioscoreales</taxon>
        <taxon>Dioscoreaceae</taxon>
        <taxon>Dioscorea</taxon>
    </lineage>
</organism>
<protein>
    <submittedName>
        <fullName evidence="1">CCR4-NOT transcription complex subunit 4 protein</fullName>
    </submittedName>
</protein>
<gene>
    <name evidence="1" type="ORF">IHE45_18G100700</name>
</gene>
<comment type="caution">
    <text evidence="1">The sequence shown here is derived from an EMBL/GenBank/DDBJ whole genome shotgun (WGS) entry which is preliminary data.</text>
</comment>
<name>A0ACB7U9C8_DIOAL</name>
<evidence type="ECO:0000313" key="1">
    <source>
        <dbReference type="EMBL" id="KAH7656845.1"/>
    </source>
</evidence>
<dbReference type="EMBL" id="CM037028">
    <property type="protein sequence ID" value="KAH7656845.1"/>
    <property type="molecule type" value="Genomic_DNA"/>
</dbReference>
<reference evidence="2" key="1">
    <citation type="journal article" date="2022" name="Nat. Commun.">
        <title>Chromosome evolution and the genetic basis of agronomically important traits in greater yam.</title>
        <authorList>
            <person name="Bredeson J.V."/>
            <person name="Lyons J.B."/>
            <person name="Oniyinde I.O."/>
            <person name="Okereke N.R."/>
            <person name="Kolade O."/>
            <person name="Nnabue I."/>
            <person name="Nwadili C.O."/>
            <person name="Hribova E."/>
            <person name="Parker M."/>
            <person name="Nwogha J."/>
            <person name="Shu S."/>
            <person name="Carlson J."/>
            <person name="Kariba R."/>
            <person name="Muthemba S."/>
            <person name="Knop K."/>
            <person name="Barton G.J."/>
            <person name="Sherwood A.V."/>
            <person name="Lopez-Montes A."/>
            <person name="Asiedu R."/>
            <person name="Jamnadass R."/>
            <person name="Muchugi A."/>
            <person name="Goodstein D."/>
            <person name="Egesi C.N."/>
            <person name="Featherston J."/>
            <person name="Asfaw A."/>
            <person name="Simpson G.G."/>
            <person name="Dolezel J."/>
            <person name="Hendre P.S."/>
            <person name="Van Deynze A."/>
            <person name="Kumar P.L."/>
            <person name="Obidiegwu J.E."/>
            <person name="Bhattacharjee R."/>
            <person name="Rokhsar D.S."/>
        </authorList>
    </citation>
    <scope>NUCLEOTIDE SEQUENCE [LARGE SCALE GENOMIC DNA]</scope>
    <source>
        <strain evidence="2">cv. TDa95/00328</strain>
    </source>
</reference>
<evidence type="ECO:0000313" key="2">
    <source>
        <dbReference type="Proteomes" id="UP000827976"/>
    </source>
</evidence>
<proteinExistence type="predicted"/>
<accession>A0ACB7U9C8</accession>
<sequence>MTTMSDDGERTCPLCAEEMDLTDQQLKPCKCGYEIFLLIVEQICVWCWHHIIDMAEKDDSEGRCPACRTPYDKERIVGMAATCERVVAEVNAEKRQKPQKSKPKTSAEARKHLSGVRVIQRNLVYIIGLPSNLSDENLLERKEYFGQYGKVLKVSIARPTSAAQQASNSNTFSVYITYAREDEAIRCIQAVHNFALEGKPLRACFGTTKYCHTWLRNMTCSNPDCLYLHDIGSQEDSFTKDEIISAYTRSRVPQIASNNLQRRSGSVLPPPADDFYIDGTVSSKHMVKGAPANSSSQVKVSLPGNISVAKPTVLPAAASWGTRVSNCRQPAASVACSQSPGKQKADINNAPALISSVVANTRQNSAWHDDVVSASKASEGRNGASSVGRSRPLEQLNASIDGDSMKSLSDVSSEALDVNSVSVASAWDDDETTIYKAPEEKHMKLHVGRSGPLERLDSSVVRDYRQPGSDLSLEPVLDADYSAETTMNSSSDSLSPASKDVDRGVTAPRSRKFLHNASEGLIGQSSSSTSGSIAAVGGTANGGNGQDASLMLPSINVDNQSNRILHQNSVVAPLSVGIPVSTSLRLQQCQKELVVKNDSLTLLDDASLMVDVNSTRESVCSSPEYKQVAPCTIKQSEGVALSSDDQNHEYSDISSQPPWSYLHQTTCRSSINSWNNEPESLNPIGNGLTKSVPLESDGGFLEREKESILPNGHIHNGAIRSNHRMESDISSLKDKVNCLEISSSSNAIDETSNVDTGENSIISDILALDFDPWGDCSSASDSLVSMLRETDKQEGPFKLSNSWKIQNNNESRFSFARHENQLSSSEHSFADHSQKLASSSCYSYGESFQDGLVLNGLAAPTSFVSRNSTISSDKVAGGSRTKISAPPGFSVRSKAPPPGFSSHDRFDLVHDMQYSENYLNSISLSNQYQPHFIENTSDVEFYDPAILAVGKGRVPLGVNSSGVGLPLAYPVQTSTSETDPRLQLLLQQPIAAQQDLRIPDHFADRFFLSNDSYMPSRILAHNTSSVSPLAPMSFQQPRNPHVQNQWNGWTDAQAGNGVSIADILRNESFGLHNYFPGNDEHKFHVPSAADLYNRSFGM</sequence>
<dbReference type="Proteomes" id="UP000827976">
    <property type="component" value="Chromosome 18"/>
</dbReference>
<keyword evidence="2" id="KW-1185">Reference proteome</keyword>